<gene>
    <name evidence="5" type="ORF">BJ983_003247</name>
</gene>
<dbReference type="Proteomes" id="UP000535890">
    <property type="component" value="Unassembled WGS sequence"/>
</dbReference>
<reference evidence="5 6" key="1">
    <citation type="submission" date="2020-07" db="EMBL/GenBank/DDBJ databases">
        <title>Sequencing the genomes of 1000 actinobacteria strains.</title>
        <authorList>
            <person name="Klenk H.-P."/>
        </authorList>
    </citation>
    <scope>NUCLEOTIDE SEQUENCE [LARGE SCALE GENOMIC DNA]</scope>
    <source>
        <strain evidence="5 6">DSM 45772</strain>
    </source>
</reference>
<dbReference type="InterPro" id="IPR036390">
    <property type="entry name" value="WH_DNA-bd_sf"/>
</dbReference>
<dbReference type="SUPFAM" id="SSF46785">
    <property type="entry name" value="Winged helix' DNA-binding domain"/>
    <property type="match status" value="1"/>
</dbReference>
<dbReference type="InterPro" id="IPR000835">
    <property type="entry name" value="HTH_MarR-typ"/>
</dbReference>
<proteinExistence type="predicted"/>
<keyword evidence="1" id="KW-0805">Transcription regulation</keyword>
<feature type="domain" description="HTH marR-type" evidence="4">
    <location>
        <begin position="15"/>
        <end position="145"/>
    </location>
</feature>
<dbReference type="InterPro" id="IPR023187">
    <property type="entry name" value="Tscrpt_reg_MarR-type_CS"/>
</dbReference>
<dbReference type="PROSITE" id="PS01117">
    <property type="entry name" value="HTH_MARR_1"/>
    <property type="match status" value="1"/>
</dbReference>
<evidence type="ECO:0000256" key="1">
    <source>
        <dbReference type="ARBA" id="ARBA00023015"/>
    </source>
</evidence>
<organism evidence="5 6">
    <name type="scientific">Actinomycetospora corticicola</name>
    <dbReference type="NCBI Taxonomy" id="663602"/>
    <lineage>
        <taxon>Bacteria</taxon>
        <taxon>Bacillati</taxon>
        <taxon>Actinomycetota</taxon>
        <taxon>Actinomycetes</taxon>
        <taxon>Pseudonocardiales</taxon>
        <taxon>Pseudonocardiaceae</taxon>
        <taxon>Actinomycetospora</taxon>
    </lineage>
</organism>
<dbReference type="PANTHER" id="PTHR33164:SF94">
    <property type="entry name" value="TRANSCRIPTIONAL REGULATORY PROTEIN-RELATED"/>
    <property type="match status" value="1"/>
</dbReference>
<dbReference type="InterPro" id="IPR039422">
    <property type="entry name" value="MarR/SlyA-like"/>
</dbReference>
<keyword evidence="3" id="KW-0804">Transcription</keyword>
<evidence type="ECO:0000313" key="6">
    <source>
        <dbReference type="Proteomes" id="UP000535890"/>
    </source>
</evidence>
<dbReference type="PANTHER" id="PTHR33164">
    <property type="entry name" value="TRANSCRIPTIONAL REGULATOR, MARR FAMILY"/>
    <property type="match status" value="1"/>
</dbReference>
<evidence type="ECO:0000256" key="3">
    <source>
        <dbReference type="ARBA" id="ARBA00023163"/>
    </source>
</evidence>
<dbReference type="PROSITE" id="PS50995">
    <property type="entry name" value="HTH_MARR_2"/>
    <property type="match status" value="1"/>
</dbReference>
<dbReference type="GO" id="GO:0003677">
    <property type="term" value="F:DNA binding"/>
    <property type="evidence" value="ECO:0007669"/>
    <property type="project" value="UniProtKB-KW"/>
</dbReference>
<keyword evidence="6" id="KW-1185">Reference proteome</keyword>
<dbReference type="Gene3D" id="1.10.10.10">
    <property type="entry name" value="Winged helix-like DNA-binding domain superfamily/Winged helix DNA-binding domain"/>
    <property type="match status" value="1"/>
</dbReference>
<dbReference type="GO" id="GO:0003700">
    <property type="term" value="F:DNA-binding transcription factor activity"/>
    <property type="evidence" value="ECO:0007669"/>
    <property type="project" value="InterPro"/>
</dbReference>
<dbReference type="SMART" id="SM00347">
    <property type="entry name" value="HTH_MARR"/>
    <property type="match status" value="1"/>
</dbReference>
<evidence type="ECO:0000313" key="5">
    <source>
        <dbReference type="EMBL" id="NYD37145.1"/>
    </source>
</evidence>
<evidence type="ECO:0000256" key="2">
    <source>
        <dbReference type="ARBA" id="ARBA00023125"/>
    </source>
</evidence>
<dbReference type="AlphaFoldDB" id="A0A7Y9DX77"/>
<dbReference type="RefSeq" id="WP_179794729.1">
    <property type="nucleotide sequence ID" value="NZ_BAABHP010000014.1"/>
</dbReference>
<sequence length="159" mass="17096">MIPGPRGVDDDHADAAELEVVLRPLLDTALGAAEELEDRVAPAHLRALQVLGTTGPAQVSTLAEATGMLPSTASRLSDRLAAAGLVERAPSPTNRRATLLTLTRAGHDVLAELADLRVRRLQRVLSTMDPADRDALLRGMRAYAAAAEHERQDERDARR</sequence>
<name>A0A7Y9DX77_9PSEU</name>
<protein>
    <submittedName>
        <fullName evidence="5">DNA-binding MarR family transcriptional regulator</fullName>
    </submittedName>
</protein>
<dbReference type="InterPro" id="IPR036388">
    <property type="entry name" value="WH-like_DNA-bd_sf"/>
</dbReference>
<dbReference type="Pfam" id="PF01047">
    <property type="entry name" value="MarR"/>
    <property type="match status" value="1"/>
</dbReference>
<keyword evidence="2 5" id="KW-0238">DNA-binding</keyword>
<evidence type="ECO:0000259" key="4">
    <source>
        <dbReference type="PROSITE" id="PS50995"/>
    </source>
</evidence>
<dbReference type="GO" id="GO:0006950">
    <property type="term" value="P:response to stress"/>
    <property type="evidence" value="ECO:0007669"/>
    <property type="project" value="TreeGrafter"/>
</dbReference>
<dbReference type="EMBL" id="JACCBN010000001">
    <property type="protein sequence ID" value="NYD37145.1"/>
    <property type="molecule type" value="Genomic_DNA"/>
</dbReference>
<comment type="caution">
    <text evidence="5">The sequence shown here is derived from an EMBL/GenBank/DDBJ whole genome shotgun (WGS) entry which is preliminary data.</text>
</comment>
<accession>A0A7Y9DX77</accession>